<keyword evidence="4" id="KW-0418">Kinase</keyword>
<proteinExistence type="predicted"/>
<dbReference type="InterPro" id="IPR036770">
    <property type="entry name" value="Ankyrin_rpt-contain_sf"/>
</dbReference>
<dbReference type="SUPFAM" id="SSF48403">
    <property type="entry name" value="Ankyrin repeat"/>
    <property type="match status" value="1"/>
</dbReference>
<gene>
    <name evidence="4" type="ORF">SCF082_LOCUS26414</name>
</gene>
<dbReference type="PROSITE" id="PS50088">
    <property type="entry name" value="ANK_REPEAT"/>
    <property type="match status" value="1"/>
</dbReference>
<evidence type="ECO:0000313" key="4">
    <source>
        <dbReference type="EMBL" id="CAK9047046.1"/>
    </source>
</evidence>
<sequence length="595" mass="66058">MGFCSSASADDAFQSGHQQHAPMWVVRVGHVLEMTGRLPPHQSLKAKGLLSQWSPEMFVIFVSHQWLGRQHPDPMGEQLLVLQGVLKNIISRKLKIESDIVSQYYGRRPTKGELRRTAKAHVWLDYFSVPQLVDGHEPGVPEEQLLHVRSIPSYVDCCNIFLALVPDATHSETLSQCNFHSWLERGWCRTELWSYSLSARSKIPIVVVKSQDVAQFAAPLWHRYPVHLGDFAVEKDRASCSTVIQTALTEHLGELSQVKNKTAYRLYRSLFEEMTGLARKQRSLEEFLSDFSFSNHLHRHKGLGPIACAALSGDHVLVHTLAVAKASLQTSAPALPQTLNASGYSPLHLAVWFRSHDLRMLETLLKLRADPSSSSLTALPPLGLCSTVEALELLVRHGAGINDQGNLAKSAVFSGKHLTQYCPLHVAASFGAPCQVLARMVELKADVLGGRGGLASASPLHPLAFSGDSNNNLLSAQLLLQSRADMNQVCQPEGISRSVELILRAYNRCCRGEPNALLRFVTNNSTTPVGWSVIFDNEGLLTLLLAARADPELRNHRGLRPIDFARSERMRAILRDPQPHVYLLEHHSELISRHV</sequence>
<dbReference type="PANTHER" id="PTHR24198">
    <property type="entry name" value="ANKYRIN REPEAT AND PROTEIN KINASE DOMAIN-CONTAINING PROTEIN"/>
    <property type="match status" value="1"/>
</dbReference>
<comment type="caution">
    <text evidence="4">The sequence shown here is derived from an EMBL/GenBank/DDBJ whole genome shotgun (WGS) entry which is preliminary data.</text>
</comment>
<feature type="repeat" description="ANK" evidence="3">
    <location>
        <begin position="342"/>
        <end position="376"/>
    </location>
</feature>
<keyword evidence="2 3" id="KW-0040">ANK repeat</keyword>
<keyword evidence="4" id="KW-0808">Transferase</keyword>
<accession>A0ABP0M7K5</accession>
<evidence type="ECO:0000313" key="5">
    <source>
        <dbReference type="Proteomes" id="UP001642464"/>
    </source>
</evidence>
<name>A0ABP0M7K5_9DINO</name>
<keyword evidence="5" id="KW-1185">Reference proteome</keyword>
<evidence type="ECO:0000256" key="3">
    <source>
        <dbReference type="PROSITE-ProRule" id="PRU00023"/>
    </source>
</evidence>
<dbReference type="Gene3D" id="1.25.40.20">
    <property type="entry name" value="Ankyrin repeat-containing domain"/>
    <property type="match status" value="2"/>
</dbReference>
<dbReference type="PANTHER" id="PTHR24198:SF165">
    <property type="entry name" value="ANKYRIN REPEAT-CONTAINING PROTEIN-RELATED"/>
    <property type="match status" value="1"/>
</dbReference>
<dbReference type="InterPro" id="IPR002110">
    <property type="entry name" value="Ankyrin_rpt"/>
</dbReference>
<dbReference type="Proteomes" id="UP001642464">
    <property type="component" value="Unassembled WGS sequence"/>
</dbReference>
<evidence type="ECO:0000256" key="2">
    <source>
        <dbReference type="ARBA" id="ARBA00023043"/>
    </source>
</evidence>
<keyword evidence="1" id="KW-0677">Repeat</keyword>
<dbReference type="GO" id="GO:0016301">
    <property type="term" value="F:kinase activity"/>
    <property type="evidence" value="ECO:0007669"/>
    <property type="project" value="UniProtKB-KW"/>
</dbReference>
<reference evidence="4 5" key="1">
    <citation type="submission" date="2024-02" db="EMBL/GenBank/DDBJ databases">
        <authorList>
            <person name="Chen Y."/>
            <person name="Shah S."/>
            <person name="Dougan E. K."/>
            <person name="Thang M."/>
            <person name="Chan C."/>
        </authorList>
    </citation>
    <scope>NUCLEOTIDE SEQUENCE [LARGE SCALE GENOMIC DNA]</scope>
</reference>
<dbReference type="EMBL" id="CAXAMM010020002">
    <property type="protein sequence ID" value="CAK9047046.1"/>
    <property type="molecule type" value="Genomic_DNA"/>
</dbReference>
<protein>
    <submittedName>
        <fullName evidence="4">Serine/threonine-protein kinase TNNI3K (TNNI3-interacting kinase)</fullName>
    </submittedName>
</protein>
<dbReference type="Pfam" id="PF00023">
    <property type="entry name" value="Ank"/>
    <property type="match status" value="1"/>
</dbReference>
<organism evidence="4 5">
    <name type="scientific">Durusdinium trenchii</name>
    <dbReference type="NCBI Taxonomy" id="1381693"/>
    <lineage>
        <taxon>Eukaryota</taxon>
        <taxon>Sar</taxon>
        <taxon>Alveolata</taxon>
        <taxon>Dinophyceae</taxon>
        <taxon>Suessiales</taxon>
        <taxon>Symbiodiniaceae</taxon>
        <taxon>Durusdinium</taxon>
    </lineage>
</organism>
<dbReference type="SMART" id="SM00248">
    <property type="entry name" value="ANK"/>
    <property type="match status" value="4"/>
</dbReference>
<evidence type="ECO:0000256" key="1">
    <source>
        <dbReference type="ARBA" id="ARBA00022737"/>
    </source>
</evidence>